<name>A0A918CJ88_AGRME</name>
<proteinExistence type="predicted"/>
<dbReference type="Gene3D" id="1.25.40.10">
    <property type="entry name" value="Tetratricopeptide repeat domain"/>
    <property type="match status" value="1"/>
</dbReference>
<evidence type="ECO:0000256" key="1">
    <source>
        <dbReference type="SAM" id="MobiDB-lite"/>
    </source>
</evidence>
<dbReference type="InterPro" id="IPR036249">
    <property type="entry name" value="Thioredoxin-like_sf"/>
</dbReference>
<dbReference type="Proteomes" id="UP000610303">
    <property type="component" value="Unassembled WGS sequence"/>
</dbReference>
<dbReference type="InterPro" id="IPR011990">
    <property type="entry name" value="TPR-like_helical_dom_sf"/>
</dbReference>
<evidence type="ECO:0000313" key="3">
    <source>
        <dbReference type="Proteomes" id="UP000610303"/>
    </source>
</evidence>
<feature type="region of interest" description="Disordered" evidence="1">
    <location>
        <begin position="152"/>
        <end position="173"/>
    </location>
</feature>
<reference evidence="2" key="1">
    <citation type="journal article" date="2014" name="Int. J. Syst. Evol. Microbiol.">
        <title>Complete genome sequence of Corynebacterium casei LMG S-19264T (=DSM 44701T), isolated from a smear-ripened cheese.</title>
        <authorList>
            <consortium name="US DOE Joint Genome Institute (JGI-PGF)"/>
            <person name="Walter F."/>
            <person name="Albersmeier A."/>
            <person name="Kalinowski J."/>
            <person name="Ruckert C."/>
        </authorList>
    </citation>
    <scope>NUCLEOTIDE SEQUENCE</scope>
    <source>
        <strain evidence="2">JCM 3346</strain>
    </source>
</reference>
<gene>
    <name evidence="2" type="ORF">GCM10010196_17200</name>
</gene>
<reference evidence="2" key="2">
    <citation type="submission" date="2020-09" db="EMBL/GenBank/DDBJ databases">
        <authorList>
            <person name="Sun Q."/>
            <person name="Ohkuma M."/>
        </authorList>
    </citation>
    <scope>NUCLEOTIDE SEQUENCE</scope>
    <source>
        <strain evidence="2">JCM 3346</strain>
    </source>
</reference>
<dbReference type="Gene3D" id="3.40.30.10">
    <property type="entry name" value="Glutaredoxin"/>
    <property type="match status" value="1"/>
</dbReference>
<dbReference type="RefSeq" id="WP_189084810.1">
    <property type="nucleotide sequence ID" value="NZ_BMRJ01000001.1"/>
</dbReference>
<evidence type="ECO:0000313" key="2">
    <source>
        <dbReference type="EMBL" id="GGR23951.1"/>
    </source>
</evidence>
<keyword evidence="3" id="KW-1185">Reference proteome</keyword>
<dbReference type="SUPFAM" id="SSF48452">
    <property type="entry name" value="TPR-like"/>
    <property type="match status" value="1"/>
</dbReference>
<dbReference type="SUPFAM" id="SSF52833">
    <property type="entry name" value="Thioredoxin-like"/>
    <property type="match status" value="1"/>
</dbReference>
<dbReference type="Pfam" id="PF14561">
    <property type="entry name" value="TPR_20"/>
    <property type="match status" value="1"/>
</dbReference>
<dbReference type="CDD" id="cd02956">
    <property type="entry name" value="ybbN"/>
    <property type="match status" value="1"/>
</dbReference>
<protein>
    <submittedName>
        <fullName evidence="2">Co-chaperone YbbN</fullName>
    </submittedName>
</protein>
<accession>A0A918CJ88</accession>
<sequence>MTNSNDPIGLRGAVDLSSLAQRPQPSADGTAAAGGGSDPLIVEADDQSFGRVLEQSKTVPVVTALWAGFSEPSIELVDRIARLVRARDGRLLLAAVDAERSPQLVQALQAQSVPTVVALVAGQPVPLFAGSQPDEVIEQLFDQLLELGAQHGADGRIDPGATAGDESAEPVEAPLPPLHQEAYDAIERGDYAAAETAYRTAMAQDPRDQLAVAGLAQVRLLGRLQGKSLDEIRNAAASAPGDLDAQLAVADLDLSGGHIDDAFDRLLSLFPTLDPEGKAAVRERLVELFEVVGTEDPRVAVARRRLASLLY</sequence>
<comment type="caution">
    <text evidence="2">The sequence shown here is derived from an EMBL/GenBank/DDBJ whole genome shotgun (WGS) entry which is preliminary data.</text>
</comment>
<dbReference type="AlphaFoldDB" id="A0A918CJ88"/>
<dbReference type="EMBL" id="BMRJ01000001">
    <property type="protein sequence ID" value="GGR23951.1"/>
    <property type="molecule type" value="Genomic_DNA"/>
</dbReference>
<organism evidence="2 3">
    <name type="scientific">Agromyces mediolanus</name>
    <name type="common">Corynebacterium mediolanum</name>
    <dbReference type="NCBI Taxonomy" id="41986"/>
    <lineage>
        <taxon>Bacteria</taxon>
        <taxon>Bacillati</taxon>
        <taxon>Actinomycetota</taxon>
        <taxon>Actinomycetes</taxon>
        <taxon>Micrococcales</taxon>
        <taxon>Microbacteriaceae</taxon>
        <taxon>Agromyces</taxon>
    </lineage>
</organism>
<feature type="region of interest" description="Disordered" evidence="1">
    <location>
        <begin position="1"/>
        <end position="39"/>
    </location>
</feature>